<gene>
    <name evidence="3" type="ORF">ACFQ34_00650</name>
</gene>
<dbReference type="InterPro" id="IPR010359">
    <property type="entry name" value="IrrE_HExxH"/>
</dbReference>
<evidence type="ECO:0000259" key="2">
    <source>
        <dbReference type="PROSITE" id="PS50943"/>
    </source>
</evidence>
<feature type="domain" description="HTH cro/C1-type" evidence="2">
    <location>
        <begin position="7"/>
        <end position="62"/>
    </location>
</feature>
<dbReference type="PANTHER" id="PTHR43236:SF1">
    <property type="entry name" value="BLL7220 PROTEIN"/>
    <property type="match status" value="1"/>
</dbReference>
<comment type="similarity">
    <text evidence="1">Belongs to the short-chain fatty acyl-CoA assimilation regulator (ScfR) family.</text>
</comment>
<dbReference type="SUPFAM" id="SSF47413">
    <property type="entry name" value="lambda repressor-like DNA-binding domains"/>
    <property type="match status" value="1"/>
</dbReference>
<dbReference type="Pfam" id="PF01381">
    <property type="entry name" value="HTH_3"/>
    <property type="match status" value="1"/>
</dbReference>
<evidence type="ECO:0000313" key="4">
    <source>
        <dbReference type="Proteomes" id="UP001597182"/>
    </source>
</evidence>
<dbReference type="EMBL" id="JBHTMB010000006">
    <property type="protein sequence ID" value="MFD1231783.1"/>
    <property type="molecule type" value="Genomic_DNA"/>
</dbReference>
<dbReference type="Gene3D" id="1.10.10.2910">
    <property type="match status" value="1"/>
</dbReference>
<dbReference type="Pfam" id="PF06114">
    <property type="entry name" value="Peptidase_M78"/>
    <property type="match status" value="1"/>
</dbReference>
<evidence type="ECO:0000313" key="3">
    <source>
        <dbReference type="EMBL" id="MFD1231783.1"/>
    </source>
</evidence>
<accession>A0ABW3VAC1</accession>
<dbReference type="Proteomes" id="UP001597182">
    <property type="component" value="Unassembled WGS sequence"/>
</dbReference>
<protein>
    <submittedName>
        <fullName evidence="3">ImmA/IrrE family metallo-endopeptidase</fullName>
    </submittedName>
</protein>
<organism evidence="3 4">
    <name type="scientific">Pseudonocardia benzenivorans</name>
    <dbReference type="NCBI Taxonomy" id="228005"/>
    <lineage>
        <taxon>Bacteria</taxon>
        <taxon>Bacillati</taxon>
        <taxon>Actinomycetota</taxon>
        <taxon>Actinomycetes</taxon>
        <taxon>Pseudonocardiales</taxon>
        <taxon>Pseudonocardiaceae</taxon>
        <taxon>Pseudonocardia</taxon>
    </lineage>
</organism>
<dbReference type="InterPro" id="IPR010982">
    <property type="entry name" value="Lambda_DNA-bd_dom_sf"/>
</dbReference>
<dbReference type="SMART" id="SM00530">
    <property type="entry name" value="HTH_XRE"/>
    <property type="match status" value="1"/>
</dbReference>
<sequence>MTVGVRVKRLREMHSLTQASLVSDIPGLTQSRLSRIESGLSSPDDEILELLAIALGVRSDYFFRESLIDLIGQSPQLRARSRLTQAAKSSVVHWANLIYEEYERLESGSGIPNRLSRDDGHLDPAHAARATRDQLGFDQSSPLPYIVLAVERLGVAILGIPSHQPAMDAFCAWHNDRPVIGLLEGAPPDRVRWSIAHELGHLVLHRGQAKTASMEAEADQFAAELLTPLHALKKFMPRRPTLSHFTVLKTQWGVSIKSLVRRAKELEVLDQDRAIGLYRQISARGWNKTEPGFVAEEKPRGFRKLVELRYPGESLGVDNLAKDASWSTDLAIRILRRHAGPDDLPYDTIDPTRSDNVVDLGFARRSRAMNRQLLQG</sequence>
<keyword evidence="4" id="KW-1185">Reference proteome</keyword>
<reference evidence="4" key="1">
    <citation type="journal article" date="2019" name="Int. J. Syst. Evol. Microbiol.">
        <title>The Global Catalogue of Microorganisms (GCM) 10K type strain sequencing project: providing services to taxonomists for standard genome sequencing and annotation.</title>
        <authorList>
            <consortium name="The Broad Institute Genomics Platform"/>
            <consortium name="The Broad Institute Genome Sequencing Center for Infectious Disease"/>
            <person name="Wu L."/>
            <person name="Ma J."/>
        </authorList>
    </citation>
    <scope>NUCLEOTIDE SEQUENCE [LARGE SCALE GENOMIC DNA]</scope>
    <source>
        <strain evidence="4">CCUG 49018</strain>
    </source>
</reference>
<dbReference type="InterPro" id="IPR001387">
    <property type="entry name" value="Cro/C1-type_HTH"/>
</dbReference>
<evidence type="ECO:0000256" key="1">
    <source>
        <dbReference type="ARBA" id="ARBA00007227"/>
    </source>
</evidence>
<dbReference type="InterPro" id="IPR052345">
    <property type="entry name" value="Rad_response_metalloprotease"/>
</dbReference>
<dbReference type="CDD" id="cd00093">
    <property type="entry name" value="HTH_XRE"/>
    <property type="match status" value="1"/>
</dbReference>
<name>A0ABW3VAC1_9PSEU</name>
<dbReference type="Gene3D" id="1.10.260.40">
    <property type="entry name" value="lambda repressor-like DNA-binding domains"/>
    <property type="match status" value="1"/>
</dbReference>
<dbReference type="RefSeq" id="WP_379652751.1">
    <property type="nucleotide sequence ID" value="NZ_BAABKS010000080.1"/>
</dbReference>
<dbReference type="PANTHER" id="PTHR43236">
    <property type="entry name" value="ANTITOXIN HIGA1"/>
    <property type="match status" value="1"/>
</dbReference>
<proteinExistence type="inferred from homology"/>
<dbReference type="PROSITE" id="PS50943">
    <property type="entry name" value="HTH_CROC1"/>
    <property type="match status" value="1"/>
</dbReference>
<comment type="caution">
    <text evidence="3">The sequence shown here is derived from an EMBL/GenBank/DDBJ whole genome shotgun (WGS) entry which is preliminary data.</text>
</comment>